<feature type="domain" description="Calx-beta" evidence="10">
    <location>
        <begin position="460"/>
        <end position="565"/>
    </location>
</feature>
<accession>A0A2N6CSQ2</accession>
<dbReference type="SUPFAM" id="SSF141072">
    <property type="entry name" value="CalX-like"/>
    <property type="match status" value="2"/>
</dbReference>
<dbReference type="Gene3D" id="2.60.40.2030">
    <property type="match status" value="2"/>
</dbReference>
<keyword evidence="6 8" id="KW-0720">Serine protease</keyword>
<evidence type="ECO:0000256" key="7">
    <source>
        <dbReference type="ARBA" id="ARBA00022837"/>
    </source>
</evidence>
<organism evidence="11 12">
    <name type="scientific">Sedimenticola selenatireducens</name>
    <dbReference type="NCBI Taxonomy" id="191960"/>
    <lineage>
        <taxon>Bacteria</taxon>
        <taxon>Pseudomonadati</taxon>
        <taxon>Pseudomonadota</taxon>
        <taxon>Gammaproteobacteria</taxon>
        <taxon>Chromatiales</taxon>
        <taxon>Sedimenticolaceae</taxon>
        <taxon>Sedimenticola</taxon>
    </lineage>
</organism>
<dbReference type="PROSITE" id="PS51257">
    <property type="entry name" value="PROKAR_LIPOPROTEIN"/>
    <property type="match status" value="1"/>
</dbReference>
<dbReference type="RefSeq" id="WP_273440649.1">
    <property type="nucleotide sequence ID" value="NZ_PKUN01000027.1"/>
</dbReference>
<keyword evidence="5 8" id="KW-0378">Hydrolase</keyword>
<feature type="domain" description="Calx-beta" evidence="10">
    <location>
        <begin position="579"/>
        <end position="681"/>
    </location>
</feature>
<evidence type="ECO:0000313" key="11">
    <source>
        <dbReference type="EMBL" id="PLX60143.1"/>
    </source>
</evidence>
<evidence type="ECO:0000256" key="3">
    <source>
        <dbReference type="ARBA" id="ARBA00022729"/>
    </source>
</evidence>
<dbReference type="PROSITE" id="PS51892">
    <property type="entry name" value="SUBTILASE"/>
    <property type="match status" value="1"/>
</dbReference>
<comment type="similarity">
    <text evidence="1 8">Belongs to the peptidase S8 family.</text>
</comment>
<reference evidence="11 12" key="1">
    <citation type="submission" date="2017-11" db="EMBL/GenBank/DDBJ databases">
        <title>Genome-resolved metagenomics identifies genetic mobility, metabolic interactions, and unexpected diversity in perchlorate-reducing communities.</title>
        <authorList>
            <person name="Barnum T.P."/>
            <person name="Figueroa I.A."/>
            <person name="Carlstrom C.I."/>
            <person name="Lucas L.N."/>
            <person name="Engelbrektson A.L."/>
            <person name="Coates J.D."/>
        </authorList>
    </citation>
    <scope>NUCLEOTIDE SEQUENCE [LARGE SCALE GENOMIC DNA]</scope>
    <source>
        <strain evidence="11">BM301</strain>
    </source>
</reference>
<dbReference type="EMBL" id="PKUN01000027">
    <property type="protein sequence ID" value="PLX60143.1"/>
    <property type="molecule type" value="Genomic_DNA"/>
</dbReference>
<evidence type="ECO:0000256" key="6">
    <source>
        <dbReference type="ARBA" id="ARBA00022825"/>
    </source>
</evidence>
<evidence type="ECO:0000256" key="1">
    <source>
        <dbReference type="ARBA" id="ARBA00011073"/>
    </source>
</evidence>
<dbReference type="InterPro" id="IPR000209">
    <property type="entry name" value="Peptidase_S8/S53_dom"/>
</dbReference>
<gene>
    <name evidence="11" type="ORF">C0630_16600</name>
</gene>
<dbReference type="InterPro" id="IPR021655">
    <property type="entry name" value="Put_metal-bd"/>
</dbReference>
<dbReference type="InterPro" id="IPR036852">
    <property type="entry name" value="Peptidase_S8/S53_dom_sf"/>
</dbReference>
<feature type="active site" description="Charge relay system" evidence="8">
    <location>
        <position position="406"/>
    </location>
</feature>
<evidence type="ECO:0000256" key="2">
    <source>
        <dbReference type="ARBA" id="ARBA00022670"/>
    </source>
</evidence>
<keyword evidence="4" id="KW-0677">Repeat</keyword>
<dbReference type="InterPro" id="IPR015500">
    <property type="entry name" value="Peptidase_S8_subtilisin-rel"/>
</dbReference>
<dbReference type="PANTHER" id="PTHR43806:SF11">
    <property type="entry name" value="CEREVISIN-RELATED"/>
    <property type="match status" value="1"/>
</dbReference>
<name>A0A2N6CSQ2_9GAMM</name>
<dbReference type="InterPro" id="IPR050131">
    <property type="entry name" value="Peptidase_S8_subtilisin-like"/>
</dbReference>
<dbReference type="PANTHER" id="PTHR43806">
    <property type="entry name" value="PEPTIDASE S8"/>
    <property type="match status" value="1"/>
</dbReference>
<evidence type="ECO:0000256" key="5">
    <source>
        <dbReference type="ARBA" id="ARBA00022801"/>
    </source>
</evidence>
<dbReference type="InterPro" id="IPR003644">
    <property type="entry name" value="Calx_beta"/>
</dbReference>
<evidence type="ECO:0000256" key="9">
    <source>
        <dbReference type="SAM" id="SignalP"/>
    </source>
</evidence>
<dbReference type="SMART" id="SM00237">
    <property type="entry name" value="Calx_beta"/>
    <property type="match status" value="2"/>
</dbReference>
<dbReference type="AlphaFoldDB" id="A0A2N6CSQ2"/>
<keyword evidence="2 8" id="KW-0645">Protease</keyword>
<dbReference type="GO" id="GO:0004252">
    <property type="term" value="F:serine-type endopeptidase activity"/>
    <property type="evidence" value="ECO:0007669"/>
    <property type="project" value="UniProtKB-UniRule"/>
</dbReference>
<evidence type="ECO:0000259" key="10">
    <source>
        <dbReference type="SMART" id="SM00237"/>
    </source>
</evidence>
<dbReference type="InterPro" id="IPR038081">
    <property type="entry name" value="CalX-like_sf"/>
</dbReference>
<evidence type="ECO:0000313" key="12">
    <source>
        <dbReference type="Proteomes" id="UP000235015"/>
    </source>
</evidence>
<dbReference type="Gene3D" id="3.40.50.200">
    <property type="entry name" value="Peptidase S8/S53 domain"/>
    <property type="match status" value="1"/>
</dbReference>
<comment type="caution">
    <text evidence="11">The sequence shown here is derived from an EMBL/GenBank/DDBJ whole genome shotgun (WGS) entry which is preliminary data.</text>
</comment>
<dbReference type="Pfam" id="PF00082">
    <property type="entry name" value="Peptidase_S8"/>
    <property type="match status" value="1"/>
</dbReference>
<feature type="chain" id="PRO_5014918035" description="Calx-beta domain-containing protein" evidence="9">
    <location>
        <begin position="24"/>
        <end position="839"/>
    </location>
</feature>
<dbReference type="Proteomes" id="UP000235015">
    <property type="component" value="Unassembled WGS sequence"/>
</dbReference>
<evidence type="ECO:0000256" key="4">
    <source>
        <dbReference type="ARBA" id="ARBA00022737"/>
    </source>
</evidence>
<dbReference type="Pfam" id="PF03160">
    <property type="entry name" value="Calx-beta"/>
    <property type="match status" value="2"/>
</dbReference>
<feature type="signal peptide" evidence="9">
    <location>
        <begin position="1"/>
        <end position="23"/>
    </location>
</feature>
<protein>
    <recommendedName>
        <fullName evidence="10">Calx-beta domain-containing protein</fullName>
    </recommendedName>
</protein>
<dbReference type="SUPFAM" id="SSF52743">
    <property type="entry name" value="Subtilisin-like"/>
    <property type="match status" value="1"/>
</dbReference>
<evidence type="ECO:0000256" key="8">
    <source>
        <dbReference type="PROSITE-ProRule" id="PRU01240"/>
    </source>
</evidence>
<dbReference type="Pfam" id="PF11617">
    <property type="entry name" value="Cu-binding_MopE"/>
    <property type="match status" value="1"/>
</dbReference>
<sequence>MKRHLLTIAAAVSLACFSLPASAGSIDPTLQGIMSSIDAPDRLPVIIRFKDTVDIKTLRREARLLAKAMHPDNAKKERKARRQLKRKMLVTALKTAARNSRREVRQLLRSYGEKPALKLIWARNMVVANIPADLLEPVAELPGVESVTLDITLQGPGDGTPPVAPTFWNLPATGVEPIWATGNTGQDVVVASLDTGVDAAHPDLGPRWRGGANSWFDPHGQHPTPADLNGHGTQVMGLIVGGGALGYQIGMAPGAQWIAAKIFDNNNQSTLSAIHEAYQWILDPDGDAATDDAPDIVNNSWVLQSTINQCNQEFQPDIALLKEAEIAVVFSAGNYGPNADTSVSPANDPAAVSVGGVDQQLNIDVQSSRGAGACDGGIYPHLVAPGDGVLTADRVPTYYNVVSGTSFAVAHLAGAMAVLKSAFPDATVSQLETSIIDTTTDLGTVGPDDTFGYGMLNVAAAYTWLQDNLGGGSGDPGELAFSASAYSVDENVATLNVTVTRSGGSSGAVSVDYATSDGTAIAGQDYQAGAGILNFADGETSQSFSVAVLDDNLYEGDENFSISLGNPQGGATLGALQNAQAILLDDDPVPQPGTLSLSTSSYSVSEDGASLQYTVLRSAGSDGVVTVNYTTADGSATAGSDYSATAGTLTLLDGQVSASFTVGILDDNEFEGDEGFSVTLSNPGGGATLGAPGGATTTIVDNDPPPGPVDNDGDGYAVDVDCNDANAAIYPGAAETKHDGIDQDCNGYDLTIDVTRARFVSAQNKLVVWATSALNKQAGLSMTIELAGGGSVTKPLSWSAKKGRWQKTLKNFTSTYGAIPVAVSVTGVEGSENSAVQQR</sequence>
<feature type="active site" description="Charge relay system" evidence="8">
    <location>
        <position position="194"/>
    </location>
</feature>
<dbReference type="GO" id="GO:0016020">
    <property type="term" value="C:membrane"/>
    <property type="evidence" value="ECO:0007669"/>
    <property type="project" value="InterPro"/>
</dbReference>
<feature type="active site" description="Charge relay system" evidence="8">
    <location>
        <position position="231"/>
    </location>
</feature>
<keyword evidence="3 9" id="KW-0732">Signal</keyword>
<proteinExistence type="inferred from homology"/>
<dbReference type="GO" id="GO:0006508">
    <property type="term" value="P:proteolysis"/>
    <property type="evidence" value="ECO:0007669"/>
    <property type="project" value="UniProtKB-KW"/>
</dbReference>
<dbReference type="GO" id="GO:0007154">
    <property type="term" value="P:cell communication"/>
    <property type="evidence" value="ECO:0007669"/>
    <property type="project" value="InterPro"/>
</dbReference>
<keyword evidence="7" id="KW-0106">Calcium</keyword>
<dbReference type="PRINTS" id="PR00723">
    <property type="entry name" value="SUBTILISIN"/>
</dbReference>